<name>A0ABV4UKV1_9MICC</name>
<evidence type="ECO:0000313" key="2">
    <source>
        <dbReference type="Proteomes" id="UP001575652"/>
    </source>
</evidence>
<dbReference type="Proteomes" id="UP001575652">
    <property type="component" value="Unassembled WGS sequence"/>
</dbReference>
<dbReference type="RefSeq" id="WP_373971425.1">
    <property type="nucleotide sequence ID" value="NZ_JBHDLJ010000004.1"/>
</dbReference>
<accession>A0ABV4UKV1</accession>
<proteinExistence type="predicted"/>
<comment type="caution">
    <text evidence="1">The sequence shown here is derived from an EMBL/GenBank/DDBJ whole genome shotgun (WGS) entry which is preliminary data.</text>
</comment>
<evidence type="ECO:0000313" key="1">
    <source>
        <dbReference type="EMBL" id="MFB0834254.1"/>
    </source>
</evidence>
<reference evidence="1 2" key="1">
    <citation type="submission" date="2024-09" db="EMBL/GenBank/DDBJ databases">
        <authorList>
            <person name="Salinas-Garcia M.A."/>
            <person name="Prieme A."/>
        </authorList>
    </citation>
    <scope>NUCLEOTIDE SEQUENCE [LARGE SCALE GENOMIC DNA]</scope>
    <source>
        <strain evidence="1 2">DSM 21081</strain>
    </source>
</reference>
<keyword evidence="2" id="KW-1185">Reference proteome</keyword>
<organism evidence="1 2">
    <name type="scientific">Arthrobacter halodurans</name>
    <dbReference type="NCBI Taxonomy" id="516699"/>
    <lineage>
        <taxon>Bacteria</taxon>
        <taxon>Bacillati</taxon>
        <taxon>Actinomycetota</taxon>
        <taxon>Actinomycetes</taxon>
        <taxon>Micrococcales</taxon>
        <taxon>Micrococcaceae</taxon>
        <taxon>Arthrobacter</taxon>
    </lineage>
</organism>
<gene>
    <name evidence="1" type="ORF">ACETWP_06600</name>
</gene>
<sequence>MTIDSAVARNHESIKVSHSYEGWEACHESVSGWRTEIALAADPRRVMEVWYDNLDHDVFVSGDVEYREWTWEADSETAPRECLHEVDQLVDAFARGRLPSARTHFG</sequence>
<evidence type="ECO:0008006" key="3">
    <source>
        <dbReference type="Google" id="ProtNLM"/>
    </source>
</evidence>
<protein>
    <recommendedName>
        <fullName evidence="3">Immunity protein 53</fullName>
    </recommendedName>
</protein>
<dbReference type="EMBL" id="JBHDLJ010000004">
    <property type="protein sequence ID" value="MFB0834254.1"/>
    <property type="molecule type" value="Genomic_DNA"/>
</dbReference>